<organism evidence="3 4">
    <name type="scientific">Hymenobacter setariae</name>
    <dbReference type="NCBI Taxonomy" id="2594794"/>
    <lineage>
        <taxon>Bacteria</taxon>
        <taxon>Pseudomonadati</taxon>
        <taxon>Bacteroidota</taxon>
        <taxon>Cytophagia</taxon>
        <taxon>Cytophagales</taxon>
        <taxon>Hymenobacteraceae</taxon>
        <taxon>Hymenobacter</taxon>
    </lineage>
</organism>
<dbReference type="InterPro" id="IPR011495">
    <property type="entry name" value="Sig_transdc_His_kin_sub2_dim/P"/>
</dbReference>
<dbReference type="AlphaFoldDB" id="A0A558C1G3"/>
<dbReference type="SUPFAM" id="SSF48452">
    <property type="entry name" value="TPR-like"/>
    <property type="match status" value="2"/>
</dbReference>
<dbReference type="Pfam" id="PF07568">
    <property type="entry name" value="HisKA_2"/>
    <property type="match status" value="1"/>
</dbReference>
<comment type="caution">
    <text evidence="3">The sequence shown here is derived from an EMBL/GenBank/DDBJ whole genome shotgun (WGS) entry which is preliminary data.</text>
</comment>
<dbReference type="InterPro" id="IPR005467">
    <property type="entry name" value="His_kinase_dom"/>
</dbReference>
<dbReference type="SMART" id="SM00387">
    <property type="entry name" value="HATPase_c"/>
    <property type="match status" value="1"/>
</dbReference>
<evidence type="ECO:0000313" key="4">
    <source>
        <dbReference type="Proteomes" id="UP000317624"/>
    </source>
</evidence>
<dbReference type="Pfam" id="PF02518">
    <property type="entry name" value="HATPase_c"/>
    <property type="match status" value="1"/>
</dbReference>
<dbReference type="Gene3D" id="1.25.40.10">
    <property type="entry name" value="Tetratricopeptide repeat domain"/>
    <property type="match status" value="2"/>
</dbReference>
<dbReference type="PROSITE" id="PS50109">
    <property type="entry name" value="HIS_KIN"/>
    <property type="match status" value="1"/>
</dbReference>
<feature type="coiled-coil region" evidence="1">
    <location>
        <begin position="590"/>
        <end position="617"/>
    </location>
</feature>
<dbReference type="EMBL" id="VMRJ01000001">
    <property type="protein sequence ID" value="TVT42527.1"/>
    <property type="molecule type" value="Genomic_DNA"/>
</dbReference>
<dbReference type="InterPro" id="IPR011990">
    <property type="entry name" value="TPR-like_helical_dom_sf"/>
</dbReference>
<dbReference type="InterPro" id="IPR003594">
    <property type="entry name" value="HATPase_dom"/>
</dbReference>
<dbReference type="OrthoDB" id="9767435at2"/>
<sequence>MLTLALSTLFRGAFPSQQVVSSAHTLANLRGAYGYLSGKKAGINGTFKAGELAVGCPTRRAGVFHGLMHLRASLLTLGLLGALHAAQAEPMTPLLKPAEANQLRTRLWHTPAGHARLHLLLQLADDQVARHDEQETPLDSAANYGQEALALSTRLADPISRIRSLYVLGQLPGTSGAADTTGRALLRQGLTLSQQARSLALEATGWFYLANSYPRTTAGLPRKLADYARAAALFAQAKRPLEHAYVLKTMADMHLLQGHSGQAEQELLHVLALYRAAGHRELHYTYDLLRGATRQVGNYQAALRYSLVAVESAQATGDTTLLDYLYSNVASIYNELQQPTQALTYYKQALQHARQRQVPAGIVNTSAAISRILLGQHRPAQALRFLQTSAGAYQDASPGGYLRGLVECYVAIGQYGSAERSLRPLLARAAQPGVSDMEQMLAHLAAGRFYLAAGRYAEARPHLQQALGLCQSAGFLLQAASLHQLLFRADSAQGRFPAAIAHLQQYKRLNDSVFNAARNQQLASLQIQYDTRQKEQNIALLTKQSLLQQARLHQREQQRNALLVGAGLLLLLLGLGYNRYRLKQRSNHLLRAQQAEIERHSQDLARLLTEQRELLTEKEWMLREIHHRVKNNLQVIGSLLHTQADYSAEPATLAALEQSQHRVQAMALLHQHLYQADRVGWVPLPTYVQELATHLLDAFDVAGRVRLHLDLAPLALPVATATPLGLALNELLINALKHAFAPGQAGTLTLTSQQSTHNTYLLSVADDGRGLPPDFDPSHAHTLGLTLVTGLSRQLDGEFALLPNPAGRGTVARLRFSLPGQVAAEVSSAAG</sequence>
<name>A0A558C1G3_9BACT</name>
<dbReference type="InterPro" id="IPR019734">
    <property type="entry name" value="TPR_rpt"/>
</dbReference>
<dbReference type="InterPro" id="IPR036890">
    <property type="entry name" value="HATPase_C_sf"/>
</dbReference>
<dbReference type="Gene3D" id="3.30.450.20">
    <property type="entry name" value="PAS domain"/>
    <property type="match status" value="1"/>
</dbReference>
<evidence type="ECO:0000259" key="2">
    <source>
        <dbReference type="PROSITE" id="PS50109"/>
    </source>
</evidence>
<dbReference type="SUPFAM" id="SSF55874">
    <property type="entry name" value="ATPase domain of HSP90 chaperone/DNA topoisomerase II/histidine kinase"/>
    <property type="match status" value="1"/>
</dbReference>
<feature type="domain" description="Histidine kinase" evidence="2">
    <location>
        <begin position="624"/>
        <end position="820"/>
    </location>
</feature>
<proteinExistence type="predicted"/>
<evidence type="ECO:0000256" key="1">
    <source>
        <dbReference type="SAM" id="Coils"/>
    </source>
</evidence>
<reference evidence="3 4" key="1">
    <citation type="submission" date="2019-07" db="EMBL/GenBank/DDBJ databases">
        <title>Hymenobacter sp. straun FUR1 Genome sequencing and assembly.</title>
        <authorList>
            <person name="Chhetri G."/>
        </authorList>
    </citation>
    <scope>NUCLEOTIDE SEQUENCE [LARGE SCALE GENOMIC DNA]</scope>
    <source>
        <strain evidence="3 4">Fur1</strain>
    </source>
</reference>
<keyword evidence="1" id="KW-0175">Coiled coil</keyword>
<protein>
    <recommendedName>
        <fullName evidence="2">Histidine kinase domain-containing protein</fullName>
    </recommendedName>
</protein>
<gene>
    <name evidence="3" type="ORF">FNT36_00025</name>
</gene>
<dbReference type="PANTHER" id="PTHR43065">
    <property type="entry name" value="SENSOR HISTIDINE KINASE"/>
    <property type="match status" value="1"/>
</dbReference>
<keyword evidence="4" id="KW-1185">Reference proteome</keyword>
<dbReference type="Pfam" id="PF13424">
    <property type="entry name" value="TPR_12"/>
    <property type="match status" value="1"/>
</dbReference>
<dbReference type="SMART" id="SM00028">
    <property type="entry name" value="TPR"/>
    <property type="match status" value="3"/>
</dbReference>
<evidence type="ECO:0000313" key="3">
    <source>
        <dbReference type="EMBL" id="TVT42527.1"/>
    </source>
</evidence>
<dbReference type="Gene3D" id="3.30.565.10">
    <property type="entry name" value="Histidine kinase-like ATPase, C-terminal domain"/>
    <property type="match status" value="1"/>
</dbReference>
<dbReference type="Proteomes" id="UP000317624">
    <property type="component" value="Unassembled WGS sequence"/>
</dbReference>
<accession>A0A558C1G3</accession>
<dbReference type="PANTHER" id="PTHR43065:SF23">
    <property type="entry name" value="SENSOR HISTIDINE KINASE PDTAS"/>
    <property type="match status" value="1"/>
</dbReference>